<keyword evidence="7 9" id="KW-0503">Monooxygenase</keyword>
<dbReference type="CDD" id="cd11040">
    <property type="entry name" value="CYP7_CYP8-like"/>
    <property type="match status" value="1"/>
</dbReference>
<evidence type="ECO:0000256" key="5">
    <source>
        <dbReference type="ARBA" id="ARBA00023002"/>
    </source>
</evidence>
<dbReference type="GO" id="GO:0016705">
    <property type="term" value="F:oxidoreductase activity, acting on paired donors, with incorporation or reduction of molecular oxygen"/>
    <property type="evidence" value="ECO:0007669"/>
    <property type="project" value="InterPro"/>
</dbReference>
<accession>A0A5N5X2C7</accession>
<dbReference type="PANTHER" id="PTHR24304:SF2">
    <property type="entry name" value="24-HYDROXYCHOLESTEROL 7-ALPHA-HYDROXYLASE"/>
    <property type="match status" value="1"/>
</dbReference>
<evidence type="ECO:0000313" key="13">
    <source>
        <dbReference type="Proteomes" id="UP000326565"/>
    </source>
</evidence>
<dbReference type="InterPro" id="IPR001128">
    <property type="entry name" value="Cyt_P450"/>
</dbReference>
<dbReference type="GO" id="GO:0008395">
    <property type="term" value="F:steroid hydroxylase activity"/>
    <property type="evidence" value="ECO:0007669"/>
    <property type="project" value="TreeGrafter"/>
</dbReference>
<evidence type="ECO:0000256" key="7">
    <source>
        <dbReference type="ARBA" id="ARBA00023033"/>
    </source>
</evidence>
<evidence type="ECO:0000256" key="3">
    <source>
        <dbReference type="ARBA" id="ARBA00022617"/>
    </source>
</evidence>
<feature type="transmembrane region" description="Helical" evidence="11">
    <location>
        <begin position="319"/>
        <end position="341"/>
    </location>
</feature>
<evidence type="ECO:0000256" key="2">
    <source>
        <dbReference type="ARBA" id="ARBA00010617"/>
    </source>
</evidence>
<dbReference type="OrthoDB" id="1470350at2759"/>
<dbReference type="Proteomes" id="UP000326565">
    <property type="component" value="Unassembled WGS sequence"/>
</dbReference>
<dbReference type="Gene3D" id="1.10.630.10">
    <property type="entry name" value="Cytochrome P450"/>
    <property type="match status" value="1"/>
</dbReference>
<dbReference type="EMBL" id="ML732202">
    <property type="protein sequence ID" value="KAB8074946.1"/>
    <property type="molecule type" value="Genomic_DNA"/>
</dbReference>
<dbReference type="Pfam" id="PF00067">
    <property type="entry name" value="p450"/>
    <property type="match status" value="1"/>
</dbReference>
<dbReference type="PANTHER" id="PTHR24304">
    <property type="entry name" value="CYTOCHROME P450 FAMILY 7"/>
    <property type="match status" value="1"/>
</dbReference>
<evidence type="ECO:0000313" key="12">
    <source>
        <dbReference type="EMBL" id="KAB8074946.1"/>
    </source>
</evidence>
<dbReference type="InterPro" id="IPR036396">
    <property type="entry name" value="Cyt_P450_sf"/>
</dbReference>
<dbReference type="PRINTS" id="PR00465">
    <property type="entry name" value="EP450IV"/>
</dbReference>
<dbReference type="InterPro" id="IPR017972">
    <property type="entry name" value="Cyt_P450_CS"/>
</dbReference>
<feature type="transmembrane region" description="Helical" evidence="11">
    <location>
        <begin position="20"/>
        <end position="37"/>
    </location>
</feature>
<organism evidence="12 13">
    <name type="scientific">Aspergillus leporis</name>
    <dbReference type="NCBI Taxonomy" id="41062"/>
    <lineage>
        <taxon>Eukaryota</taxon>
        <taxon>Fungi</taxon>
        <taxon>Dikarya</taxon>
        <taxon>Ascomycota</taxon>
        <taxon>Pezizomycotina</taxon>
        <taxon>Eurotiomycetes</taxon>
        <taxon>Eurotiomycetidae</taxon>
        <taxon>Eurotiales</taxon>
        <taxon>Aspergillaceae</taxon>
        <taxon>Aspergillus</taxon>
        <taxon>Aspergillus subgen. Circumdati</taxon>
    </lineage>
</organism>
<dbReference type="GO" id="GO:0005506">
    <property type="term" value="F:iron ion binding"/>
    <property type="evidence" value="ECO:0007669"/>
    <property type="project" value="InterPro"/>
</dbReference>
<comment type="cofactor">
    <cofactor evidence="1 8">
        <name>heme</name>
        <dbReference type="ChEBI" id="CHEBI:30413"/>
    </cofactor>
</comment>
<evidence type="ECO:0000256" key="9">
    <source>
        <dbReference type="RuleBase" id="RU000461"/>
    </source>
</evidence>
<dbReference type="SUPFAM" id="SSF48264">
    <property type="entry name" value="Cytochrome P450"/>
    <property type="match status" value="1"/>
</dbReference>
<dbReference type="AlphaFoldDB" id="A0A5N5X2C7"/>
<keyword evidence="11" id="KW-0472">Membrane</keyword>
<evidence type="ECO:0000256" key="10">
    <source>
        <dbReference type="SAM" id="MobiDB-lite"/>
    </source>
</evidence>
<keyword evidence="4 8" id="KW-0479">Metal-binding</keyword>
<evidence type="ECO:0000256" key="1">
    <source>
        <dbReference type="ARBA" id="ARBA00001971"/>
    </source>
</evidence>
<protein>
    <submittedName>
        <fullName evidence="12">Cytochrome P450</fullName>
    </submittedName>
</protein>
<evidence type="ECO:0000256" key="4">
    <source>
        <dbReference type="ARBA" id="ARBA00022723"/>
    </source>
</evidence>
<keyword evidence="5 9" id="KW-0560">Oxidoreductase</keyword>
<keyword evidence="11" id="KW-0812">Transmembrane</keyword>
<gene>
    <name evidence="12" type="ORF">BDV29DRAFT_115661</name>
</gene>
<evidence type="ECO:0000256" key="6">
    <source>
        <dbReference type="ARBA" id="ARBA00023004"/>
    </source>
</evidence>
<name>A0A5N5X2C7_9EURO</name>
<dbReference type="PROSITE" id="PS00086">
    <property type="entry name" value="CYTOCHROME_P450"/>
    <property type="match status" value="1"/>
</dbReference>
<feature type="region of interest" description="Disordered" evidence="10">
    <location>
        <begin position="510"/>
        <end position="538"/>
    </location>
</feature>
<comment type="similarity">
    <text evidence="2 9">Belongs to the cytochrome P450 family.</text>
</comment>
<keyword evidence="6 8" id="KW-0408">Iron</keyword>
<evidence type="ECO:0000256" key="11">
    <source>
        <dbReference type="SAM" id="Phobius"/>
    </source>
</evidence>
<feature type="binding site" description="axial binding residue" evidence="8">
    <location>
        <position position="470"/>
    </location>
    <ligand>
        <name>heme</name>
        <dbReference type="ChEBI" id="CHEBI:30413"/>
    </ligand>
    <ligandPart>
        <name>Fe</name>
        <dbReference type="ChEBI" id="CHEBI:18248"/>
    </ligandPart>
</feature>
<keyword evidence="11" id="KW-1133">Transmembrane helix</keyword>
<dbReference type="InterPro" id="IPR002403">
    <property type="entry name" value="Cyt_P450_E_grp-IV"/>
</dbReference>
<keyword evidence="3 8" id="KW-0349">Heme</keyword>
<dbReference type="GO" id="GO:0020037">
    <property type="term" value="F:heme binding"/>
    <property type="evidence" value="ECO:0007669"/>
    <property type="project" value="InterPro"/>
</dbReference>
<dbReference type="InterPro" id="IPR050529">
    <property type="entry name" value="CYP450_sterol_14alpha_dmase"/>
</dbReference>
<evidence type="ECO:0000256" key="8">
    <source>
        <dbReference type="PIRSR" id="PIRSR602403-1"/>
    </source>
</evidence>
<keyword evidence="13" id="KW-1185">Reference proteome</keyword>
<sequence>MLFGTSSFKPSWSDYGLRSLAIYGLTVVVVWRLWRLWRFTIRPYFKSDTPKELPYMIPFVGHAVSMLSSPHVVLSSGIKYCRKSGEPIAVNVLGQIVYFILSEEDATTVLRGSPELTHTEHIQGLLRALGCSKFGVGEMHHASRSKVSGPGDNVGHPARVPFVLAAESLMRKQLLHRSLSQDLLTRTLQVLDMQTRWDGIEAVAVLQTSKDARQKTVSLSKWAQGAMIRAIATAWFGAAIWDLSPTIIDDLVYLDHSLWKLVFRLPRPFAKDVQATRDRLRRCFVKYLRLSPSMKEDQCWAAKASEMEMRTRGMGEEDIACYMLMVFWAINANSFKLVFWLCAHICSDPVIYRSLTVEVDSITSKIAPQESLTTLSTRLERSALLEALYNETHRITINTSSARTVLQDVTINGRRFEAGGHIIVPYRQLAMSHPSLAEDWDLFRPARFLLDPTLGRSRSFLPFGGGKHKCFGRFLTRRIVLTFTALVVQRFAIQPLDGIPEMCFMPTSAGPAEPAEGSDMRLLISPRPNKKSYENNNK</sequence>
<reference evidence="12 13" key="1">
    <citation type="submission" date="2019-04" db="EMBL/GenBank/DDBJ databases">
        <title>Friends and foes A comparative genomics study of 23 Aspergillus species from section Flavi.</title>
        <authorList>
            <consortium name="DOE Joint Genome Institute"/>
            <person name="Kjaerbolling I."/>
            <person name="Vesth T."/>
            <person name="Frisvad J.C."/>
            <person name="Nybo J.L."/>
            <person name="Theobald S."/>
            <person name="Kildgaard S."/>
            <person name="Isbrandt T."/>
            <person name="Kuo A."/>
            <person name="Sato A."/>
            <person name="Lyhne E.K."/>
            <person name="Kogle M.E."/>
            <person name="Wiebenga A."/>
            <person name="Kun R.S."/>
            <person name="Lubbers R.J."/>
            <person name="Makela M.R."/>
            <person name="Barry K."/>
            <person name="Chovatia M."/>
            <person name="Clum A."/>
            <person name="Daum C."/>
            <person name="Haridas S."/>
            <person name="He G."/>
            <person name="LaButti K."/>
            <person name="Lipzen A."/>
            <person name="Mondo S."/>
            <person name="Riley R."/>
            <person name="Salamov A."/>
            <person name="Simmons B.A."/>
            <person name="Magnuson J.K."/>
            <person name="Henrissat B."/>
            <person name="Mortensen U.H."/>
            <person name="Larsen T.O."/>
            <person name="Devries R.P."/>
            <person name="Grigoriev I.V."/>
            <person name="Machida M."/>
            <person name="Baker S.E."/>
            <person name="Andersen M.R."/>
        </authorList>
    </citation>
    <scope>NUCLEOTIDE SEQUENCE [LARGE SCALE GENOMIC DNA]</scope>
    <source>
        <strain evidence="12 13">CBS 151.66</strain>
    </source>
</reference>
<proteinExistence type="inferred from homology"/>